<evidence type="ECO:0000313" key="1">
    <source>
        <dbReference type="EMBL" id="ABU70470.1"/>
    </source>
</evidence>
<dbReference type="Proteomes" id="UP000008152">
    <property type="component" value="Chromosome I"/>
</dbReference>
<evidence type="ECO:0000313" key="2">
    <source>
        <dbReference type="Proteomes" id="UP000008152"/>
    </source>
</evidence>
<organism evidence="1 2">
    <name type="scientific">Vibrio campbellii (strain ATCC BAA-1116)</name>
    <dbReference type="NCBI Taxonomy" id="2902295"/>
    <lineage>
        <taxon>Bacteria</taxon>
        <taxon>Pseudomonadati</taxon>
        <taxon>Pseudomonadota</taxon>
        <taxon>Gammaproteobacteria</taxon>
        <taxon>Vibrionales</taxon>
        <taxon>Vibrionaceae</taxon>
        <taxon>Vibrio</taxon>
    </lineage>
</organism>
<dbReference type="PATRIC" id="fig|338187.25.peg.1158"/>
<dbReference type="KEGG" id="vha:VIBHAR_01500"/>
<dbReference type="AlphaFoldDB" id="A7MV42"/>
<sequence>MVSFDGYAGAVIHYSEHQIREPYGSSADAKSFCIDTSDIKLVK</sequence>
<reference evidence="1 2" key="1">
    <citation type="submission" date="2007-08" db="EMBL/GenBank/DDBJ databases">
        <authorList>
            <consortium name="The Vibrio harveyi Genome Sequencing Project"/>
            <person name="Bassler B."/>
            <person name="Clifton S.W."/>
            <person name="Fulton L."/>
            <person name="Delehaunty K."/>
            <person name="Fronick C."/>
            <person name="Harrison M."/>
            <person name="Markivic C."/>
            <person name="Fulton R."/>
            <person name="Tin-Wollam A.-M."/>
            <person name="Shah N."/>
            <person name="Pepin K."/>
            <person name="Nash W."/>
            <person name="Thiruvilangam P."/>
            <person name="Bhonagiri V."/>
            <person name="Waters C."/>
            <person name="Tu K.C."/>
            <person name="Irgon J."/>
            <person name="Wilson R.K."/>
        </authorList>
    </citation>
    <scope>NUCLEOTIDE SEQUENCE [LARGE SCALE GENOMIC DNA]</scope>
    <source>
        <strain evidence="2">ATCC BAA-1116 / BB120</strain>
    </source>
</reference>
<protein>
    <submittedName>
        <fullName evidence="1">Uncharacterized protein</fullName>
    </submittedName>
</protein>
<name>A7MV42_VIBC1</name>
<dbReference type="EMBL" id="CP000789">
    <property type="protein sequence ID" value="ABU70470.1"/>
    <property type="molecule type" value="Genomic_DNA"/>
</dbReference>
<accession>A7MV42</accession>
<proteinExistence type="predicted"/>
<gene>
    <name evidence="1" type="ordered locus">VIBHAR_01500</name>
</gene>